<name>A0AA39AFB2_VITRO</name>
<protein>
    <submittedName>
        <fullName evidence="2">Uncharacterized protein</fullName>
    </submittedName>
</protein>
<organism evidence="2 3">
    <name type="scientific">Vitis rotundifolia</name>
    <name type="common">Muscadine grape</name>
    <dbReference type="NCBI Taxonomy" id="103349"/>
    <lineage>
        <taxon>Eukaryota</taxon>
        <taxon>Viridiplantae</taxon>
        <taxon>Streptophyta</taxon>
        <taxon>Embryophyta</taxon>
        <taxon>Tracheophyta</taxon>
        <taxon>Spermatophyta</taxon>
        <taxon>Magnoliopsida</taxon>
        <taxon>eudicotyledons</taxon>
        <taxon>Gunneridae</taxon>
        <taxon>Pentapetalae</taxon>
        <taxon>rosids</taxon>
        <taxon>Vitales</taxon>
        <taxon>Vitaceae</taxon>
        <taxon>Viteae</taxon>
        <taxon>Vitis</taxon>
    </lineage>
</organism>
<keyword evidence="3" id="KW-1185">Reference proteome</keyword>
<dbReference type="Proteomes" id="UP001168098">
    <property type="component" value="Unassembled WGS sequence"/>
</dbReference>
<dbReference type="AlphaFoldDB" id="A0AA39AFB2"/>
<comment type="caution">
    <text evidence="2">The sequence shown here is derived from an EMBL/GenBank/DDBJ whole genome shotgun (WGS) entry which is preliminary data.</text>
</comment>
<gene>
    <name evidence="2" type="ORF">PVL29_003402</name>
</gene>
<feature type="region of interest" description="Disordered" evidence="1">
    <location>
        <begin position="1"/>
        <end position="26"/>
    </location>
</feature>
<sequence length="95" mass="11008">MDEVRSSNQVPMDEMNSSNPVNVFGSMSSDQIEHSEDFDVHKSVSEKRNLTWIDEMDNFLVDQLMEPMHKGQKTRGVFTKTDYAIVAREIRENLN</sequence>
<evidence type="ECO:0000256" key="1">
    <source>
        <dbReference type="SAM" id="MobiDB-lite"/>
    </source>
</evidence>
<evidence type="ECO:0000313" key="2">
    <source>
        <dbReference type="EMBL" id="KAJ9705343.1"/>
    </source>
</evidence>
<accession>A0AA39AFB2</accession>
<dbReference type="EMBL" id="JARBHA010000003">
    <property type="protein sequence ID" value="KAJ9705343.1"/>
    <property type="molecule type" value="Genomic_DNA"/>
</dbReference>
<proteinExistence type="predicted"/>
<evidence type="ECO:0000313" key="3">
    <source>
        <dbReference type="Proteomes" id="UP001168098"/>
    </source>
</evidence>
<reference evidence="2 3" key="1">
    <citation type="journal article" date="2023" name="BMC Biotechnol.">
        <title>Vitis rotundifolia cv Carlos genome sequencing.</title>
        <authorList>
            <person name="Huff M."/>
            <person name="Hulse-Kemp A."/>
            <person name="Scheffler B."/>
            <person name="Youngblood R."/>
            <person name="Simpson S."/>
            <person name="Babiker E."/>
            <person name="Staton M."/>
        </authorList>
    </citation>
    <scope>NUCLEOTIDE SEQUENCE [LARGE SCALE GENOMIC DNA]</scope>
    <source>
        <tissue evidence="2">Leaf</tissue>
    </source>
</reference>